<dbReference type="PANTHER" id="PTHR43080">
    <property type="entry name" value="CBS DOMAIN-CONTAINING PROTEIN CBSX3, MITOCHONDRIAL"/>
    <property type="match status" value="1"/>
</dbReference>
<dbReference type="CDD" id="cd05401">
    <property type="entry name" value="NT_GlnE_GlnD_like"/>
    <property type="match status" value="1"/>
</dbReference>
<gene>
    <name evidence="5" type="ORF">AMOR_16050</name>
</gene>
<dbReference type="Gene3D" id="2.60.120.10">
    <property type="entry name" value="Jelly Rolls"/>
    <property type="match status" value="1"/>
</dbReference>
<evidence type="ECO:0000256" key="1">
    <source>
        <dbReference type="ARBA" id="ARBA00023122"/>
    </source>
</evidence>
<evidence type="ECO:0000259" key="3">
    <source>
        <dbReference type="PROSITE" id="PS50042"/>
    </source>
</evidence>
<evidence type="ECO:0000256" key="2">
    <source>
        <dbReference type="PROSITE-ProRule" id="PRU00703"/>
    </source>
</evidence>
<dbReference type="Pfam" id="PF03445">
    <property type="entry name" value="DUF294"/>
    <property type="match status" value="1"/>
</dbReference>
<feature type="domain" description="Cyclic nucleotide-binding" evidence="3">
    <location>
        <begin position="47"/>
        <end position="85"/>
    </location>
</feature>
<dbReference type="InterPro" id="IPR014710">
    <property type="entry name" value="RmlC-like_jellyroll"/>
</dbReference>
<keyword evidence="1 2" id="KW-0129">CBS domain</keyword>
<dbReference type="InterPro" id="IPR018821">
    <property type="entry name" value="DUF294_put_nucleoTrafse_sb-bd"/>
</dbReference>
<dbReference type="PANTHER" id="PTHR43080:SF2">
    <property type="entry name" value="CBS DOMAIN-CONTAINING PROTEIN"/>
    <property type="match status" value="1"/>
</dbReference>
<evidence type="ECO:0000313" key="5">
    <source>
        <dbReference type="EMBL" id="BDG02609.1"/>
    </source>
</evidence>
<evidence type="ECO:0000259" key="4">
    <source>
        <dbReference type="PROSITE" id="PS51371"/>
    </source>
</evidence>
<dbReference type="Proteomes" id="UP001162891">
    <property type="component" value="Chromosome"/>
</dbReference>
<dbReference type="RefSeq" id="WP_248360299.1">
    <property type="nucleotide sequence ID" value="NZ_AP025591.1"/>
</dbReference>
<dbReference type="InterPro" id="IPR000644">
    <property type="entry name" value="CBS_dom"/>
</dbReference>
<proteinExistence type="predicted"/>
<dbReference type="InterPro" id="IPR005105">
    <property type="entry name" value="GlnD_Uridyltrans_N"/>
</dbReference>
<dbReference type="Pfam" id="PF00027">
    <property type="entry name" value="cNMP_binding"/>
    <property type="match status" value="1"/>
</dbReference>
<name>A0ABM7WSZ7_9BACT</name>
<accession>A0ABM7WSZ7</accession>
<dbReference type="InterPro" id="IPR046342">
    <property type="entry name" value="CBS_dom_sf"/>
</dbReference>
<dbReference type="PROSITE" id="PS50042">
    <property type="entry name" value="CNMP_BINDING_3"/>
    <property type="match status" value="1"/>
</dbReference>
<keyword evidence="6" id="KW-1185">Reference proteome</keyword>
<dbReference type="InterPro" id="IPR051257">
    <property type="entry name" value="Diverse_CBS-Domain"/>
</dbReference>
<dbReference type="CDD" id="cd00038">
    <property type="entry name" value="CAP_ED"/>
    <property type="match status" value="1"/>
</dbReference>
<dbReference type="SUPFAM" id="SSF81301">
    <property type="entry name" value="Nucleotidyltransferase"/>
    <property type="match status" value="1"/>
</dbReference>
<dbReference type="CDD" id="cd04587">
    <property type="entry name" value="CBS_pair_CAP-ED_NT_Pol-beta-like_DUF294_assoc"/>
    <property type="match status" value="1"/>
</dbReference>
<protein>
    <submittedName>
        <fullName evidence="5">Cyclic nucleotide-binding protein</fullName>
    </submittedName>
</protein>
<sequence>MAALDPVAYLRSTPPFGALPPPLFEHAAAALEVGFYPAGTRLAHVGGEPLRHLYVIRKGAVRLERDGQVLQVLEEGEIFGYTSLITRRATLDVLVDEDLLAYRVPGEAFEALLVDAQFASHFAVGLAERLKSSLEHSAVATFRADLSLPVGRLVRRAPLWIGAEASVGDAARLMRAERVSSLLVRGEPPGIVTDHDFRNRVLAEGRGPETPIAEILSRPLRTAREGAPLHEAWAVLLEAGVHHLPLERGGEIVGVVTSGELLRESAHGPVAVLRGVERLASRDSLPGYARKVTEMASALLAGGLDAAAIAGFVARLNDALVGRILRFAEADLGEPPAPYAWLALGSEGRMEQTLLTDQDNALVFGDDGAGRRAYFEVLAERVNADLELAGFPRCPGGFMARRWHGPLSEWRDRFEGWLDQPAPQALLEAAIFLDWRRVAGRLDPSPLEAVLAGAAQRPVFLRFLAKAALGFKPPPSLLLRLRGEASTVDLKLQALSPIVGLARCYGLEARPGARSTLERLDAAREAGALPEDVQAAAAEAFRFLVGLRLRLQLRAVAEGRPPVDAVAMSALSAIERSRLKDSLRAVKALQERAEFHFKVAF</sequence>
<dbReference type="SUPFAM" id="SSF51206">
    <property type="entry name" value="cAMP-binding domain-like"/>
    <property type="match status" value="1"/>
</dbReference>
<dbReference type="SMART" id="SM00116">
    <property type="entry name" value="CBS"/>
    <property type="match status" value="2"/>
</dbReference>
<dbReference type="InterPro" id="IPR000595">
    <property type="entry name" value="cNMP-bd_dom"/>
</dbReference>
<organism evidence="5 6">
    <name type="scientific">Anaeromyxobacter oryzae</name>
    <dbReference type="NCBI Taxonomy" id="2918170"/>
    <lineage>
        <taxon>Bacteria</taxon>
        <taxon>Pseudomonadati</taxon>
        <taxon>Myxococcota</taxon>
        <taxon>Myxococcia</taxon>
        <taxon>Myxococcales</taxon>
        <taxon>Cystobacterineae</taxon>
        <taxon>Anaeromyxobacteraceae</taxon>
        <taxon>Anaeromyxobacter</taxon>
    </lineage>
</organism>
<dbReference type="InterPro" id="IPR018490">
    <property type="entry name" value="cNMP-bd_dom_sf"/>
</dbReference>
<dbReference type="InterPro" id="IPR043519">
    <property type="entry name" value="NT_sf"/>
</dbReference>
<dbReference type="EMBL" id="AP025591">
    <property type="protein sequence ID" value="BDG02609.1"/>
    <property type="molecule type" value="Genomic_DNA"/>
</dbReference>
<dbReference type="Gene3D" id="3.10.580.10">
    <property type="entry name" value="CBS-domain"/>
    <property type="match status" value="1"/>
</dbReference>
<dbReference type="Pfam" id="PF10335">
    <property type="entry name" value="DUF294_C"/>
    <property type="match status" value="1"/>
</dbReference>
<dbReference type="SUPFAM" id="SSF54631">
    <property type="entry name" value="CBS-domain pair"/>
    <property type="match status" value="1"/>
</dbReference>
<feature type="domain" description="CBS" evidence="4">
    <location>
        <begin position="216"/>
        <end position="272"/>
    </location>
</feature>
<dbReference type="Pfam" id="PF00571">
    <property type="entry name" value="CBS"/>
    <property type="match status" value="2"/>
</dbReference>
<reference evidence="6" key="1">
    <citation type="journal article" date="2022" name="Int. J. Syst. Evol. Microbiol.">
        <title>Anaeromyxobacter oryzae sp. nov., Anaeromyxobacter diazotrophicus sp. nov. and Anaeromyxobacter paludicola sp. nov., isolated from paddy soils.</title>
        <authorList>
            <person name="Itoh H."/>
            <person name="Xu Z."/>
            <person name="Mise K."/>
            <person name="Masuda Y."/>
            <person name="Ushijima N."/>
            <person name="Hayakawa C."/>
            <person name="Shiratori Y."/>
            <person name="Senoo K."/>
        </authorList>
    </citation>
    <scope>NUCLEOTIDE SEQUENCE [LARGE SCALE GENOMIC DNA]</scope>
    <source>
        <strain evidence="6">Red232</strain>
    </source>
</reference>
<evidence type="ECO:0000313" key="6">
    <source>
        <dbReference type="Proteomes" id="UP001162891"/>
    </source>
</evidence>
<dbReference type="PROSITE" id="PS51371">
    <property type="entry name" value="CBS"/>
    <property type="match status" value="1"/>
</dbReference>